<reference evidence="3" key="1">
    <citation type="journal article" date="2020" name="mSystems">
        <title>Genome- and Community-Level Interaction Insights into Carbon Utilization and Element Cycling Functions of Hydrothermarchaeota in Hydrothermal Sediment.</title>
        <authorList>
            <person name="Zhou Z."/>
            <person name="Liu Y."/>
            <person name="Xu W."/>
            <person name="Pan J."/>
            <person name="Luo Z.H."/>
            <person name="Li M."/>
        </authorList>
    </citation>
    <scope>NUCLEOTIDE SEQUENCE [LARGE SCALE GENOMIC DNA]</scope>
    <source>
        <strain evidence="3">SpSt-1182</strain>
    </source>
</reference>
<dbReference type="InterPro" id="IPR045569">
    <property type="entry name" value="Metalloprtase-TldD/E_C"/>
</dbReference>
<protein>
    <submittedName>
        <fullName evidence="3">TldD/PmbA family protein</fullName>
    </submittedName>
</protein>
<name>A0A7V0T463_UNCW3</name>
<comment type="similarity">
    <text evidence="1">Belongs to the peptidase U62 family.</text>
</comment>
<dbReference type="InterPro" id="IPR051463">
    <property type="entry name" value="Peptidase_U62_metallo"/>
</dbReference>
<dbReference type="PANTHER" id="PTHR30624">
    <property type="entry name" value="UNCHARACTERIZED PROTEIN TLDD AND PMBA"/>
    <property type="match status" value="1"/>
</dbReference>
<dbReference type="GO" id="GO:0005829">
    <property type="term" value="C:cytosol"/>
    <property type="evidence" value="ECO:0007669"/>
    <property type="project" value="TreeGrafter"/>
</dbReference>
<dbReference type="Pfam" id="PF19289">
    <property type="entry name" value="PmbA_TldD_3rd"/>
    <property type="match status" value="1"/>
</dbReference>
<feature type="domain" description="Metalloprotease TldD/E C-terminal" evidence="2">
    <location>
        <begin position="237"/>
        <end position="455"/>
    </location>
</feature>
<organism evidence="3">
    <name type="scientific">candidate division WOR-3 bacterium</name>
    <dbReference type="NCBI Taxonomy" id="2052148"/>
    <lineage>
        <taxon>Bacteria</taxon>
        <taxon>Bacteria division WOR-3</taxon>
    </lineage>
</organism>
<evidence type="ECO:0000313" key="3">
    <source>
        <dbReference type="EMBL" id="HDQ98850.1"/>
    </source>
</evidence>
<sequence length="477" mass="51729">MDTSMPESLNRLRPFLPELVAEVRKRAPHACALVTRRGGTFVVKSPHEETVNPIPPDPGIRISAWDGTGWRSLATARLDDRDYLLGLARELAGSLSVKDGPVPETGPALDRHFRTAFARDPLAVETAERQALVSRIQAEVAGRDKRVAMARAAAVAEVEYRLFCDGPRLLSSETIRSLLFTVAIAVAEGRQVQNYDSLSGSGWEALSGADKDWSHRVADDAVACLDAVPIDPGEHICVLDPDITGTLAHESFGHGCEMDTLMRGAARAAYFVGKRVGCDLVNIVDEPDRPGTAGTVFFSDDGVLAEEPVVLVRNGILQPTLMCDRYSYLMMKDRLPGLRQSASGRLESWNHPIYARMTCTYFVPRPTKQGGLTKEEMIAATDRGVLLERLTSGMEDPLGWGVQLQVLRGREIAGGKLTGRLHYKLGVTGYVPDVLASVDAVGTGLDTSGAGMCGKGHKEWVRNASGGPWLRCKMKLG</sequence>
<dbReference type="AlphaFoldDB" id="A0A7V0T463"/>
<accession>A0A7V0T463</accession>
<evidence type="ECO:0000256" key="1">
    <source>
        <dbReference type="ARBA" id="ARBA00005836"/>
    </source>
</evidence>
<dbReference type="PANTHER" id="PTHR30624:SF0">
    <property type="entry name" value="METALLOPROTEASE SLR0863"/>
    <property type="match status" value="1"/>
</dbReference>
<evidence type="ECO:0000259" key="2">
    <source>
        <dbReference type="Pfam" id="PF19289"/>
    </source>
</evidence>
<dbReference type="EMBL" id="DSBX01000029">
    <property type="protein sequence ID" value="HDQ98850.1"/>
    <property type="molecule type" value="Genomic_DNA"/>
</dbReference>
<dbReference type="InterPro" id="IPR036059">
    <property type="entry name" value="TldD/PmbA_sf"/>
</dbReference>
<dbReference type="GO" id="GO:0006508">
    <property type="term" value="P:proteolysis"/>
    <property type="evidence" value="ECO:0007669"/>
    <property type="project" value="InterPro"/>
</dbReference>
<comment type="caution">
    <text evidence="3">The sequence shown here is derived from an EMBL/GenBank/DDBJ whole genome shotgun (WGS) entry which is preliminary data.</text>
</comment>
<gene>
    <name evidence="3" type="ORF">ENN51_00985</name>
</gene>
<dbReference type="GO" id="GO:0008237">
    <property type="term" value="F:metallopeptidase activity"/>
    <property type="evidence" value="ECO:0007669"/>
    <property type="project" value="InterPro"/>
</dbReference>
<dbReference type="SUPFAM" id="SSF111283">
    <property type="entry name" value="Putative modulator of DNA gyrase, PmbA/TldD"/>
    <property type="match status" value="1"/>
</dbReference>
<dbReference type="Proteomes" id="UP000885672">
    <property type="component" value="Unassembled WGS sequence"/>
</dbReference>
<proteinExistence type="inferred from homology"/>